<keyword evidence="4 7" id="KW-0067">ATP-binding</keyword>
<dbReference type="InterPro" id="IPR017871">
    <property type="entry name" value="ABC_transporter-like_CS"/>
</dbReference>
<dbReference type="SMART" id="SM00382">
    <property type="entry name" value="AAA"/>
    <property type="match status" value="1"/>
</dbReference>
<dbReference type="Pfam" id="PF00005">
    <property type="entry name" value="ABC_tran"/>
    <property type="match status" value="1"/>
</dbReference>
<evidence type="ECO:0000259" key="6">
    <source>
        <dbReference type="PROSITE" id="PS50893"/>
    </source>
</evidence>
<dbReference type="RefSeq" id="WP_378977641.1">
    <property type="nucleotide sequence ID" value="NZ_JBHTBJ010000064.1"/>
</dbReference>
<evidence type="ECO:0000256" key="3">
    <source>
        <dbReference type="ARBA" id="ARBA00022741"/>
    </source>
</evidence>
<dbReference type="Proteomes" id="UP001596548">
    <property type="component" value="Unassembled WGS sequence"/>
</dbReference>
<dbReference type="PANTHER" id="PTHR43820">
    <property type="entry name" value="HIGH-AFFINITY BRANCHED-CHAIN AMINO ACID TRANSPORT ATP-BINDING PROTEIN LIVF"/>
    <property type="match status" value="1"/>
</dbReference>
<dbReference type="PANTHER" id="PTHR43820:SF4">
    <property type="entry name" value="HIGH-AFFINITY BRANCHED-CHAIN AMINO ACID TRANSPORT ATP-BINDING PROTEIN LIVF"/>
    <property type="match status" value="1"/>
</dbReference>
<keyword evidence="5" id="KW-0029">Amino-acid transport</keyword>
<dbReference type="GO" id="GO:0005524">
    <property type="term" value="F:ATP binding"/>
    <property type="evidence" value="ECO:0007669"/>
    <property type="project" value="UniProtKB-KW"/>
</dbReference>
<dbReference type="CDD" id="cd03224">
    <property type="entry name" value="ABC_TM1139_LivF_branched"/>
    <property type="match status" value="1"/>
</dbReference>
<dbReference type="InterPro" id="IPR052156">
    <property type="entry name" value="BCAA_Transport_ATP-bd_LivF"/>
</dbReference>
<dbReference type="InterPro" id="IPR027417">
    <property type="entry name" value="P-loop_NTPase"/>
</dbReference>
<keyword evidence="8" id="KW-1185">Reference proteome</keyword>
<dbReference type="InterPro" id="IPR003593">
    <property type="entry name" value="AAA+_ATPase"/>
</dbReference>
<evidence type="ECO:0000256" key="5">
    <source>
        <dbReference type="ARBA" id="ARBA00022970"/>
    </source>
</evidence>
<keyword evidence="3" id="KW-0547">Nucleotide-binding</keyword>
<dbReference type="PROSITE" id="PS00211">
    <property type="entry name" value="ABC_TRANSPORTER_1"/>
    <property type="match status" value="1"/>
</dbReference>
<dbReference type="SUPFAM" id="SSF52540">
    <property type="entry name" value="P-loop containing nucleoside triphosphate hydrolases"/>
    <property type="match status" value="1"/>
</dbReference>
<comment type="caution">
    <text evidence="7">The sequence shown here is derived from an EMBL/GenBank/DDBJ whole genome shotgun (WGS) entry which is preliminary data.</text>
</comment>
<evidence type="ECO:0000313" key="8">
    <source>
        <dbReference type="Proteomes" id="UP001596548"/>
    </source>
</evidence>
<evidence type="ECO:0000256" key="1">
    <source>
        <dbReference type="ARBA" id="ARBA00005417"/>
    </source>
</evidence>
<dbReference type="Gene3D" id="3.40.50.300">
    <property type="entry name" value="P-loop containing nucleotide triphosphate hydrolases"/>
    <property type="match status" value="1"/>
</dbReference>
<keyword evidence="2" id="KW-0813">Transport</keyword>
<dbReference type="EMBL" id="JBHTBJ010000064">
    <property type="protein sequence ID" value="MFC7279885.1"/>
    <property type="molecule type" value="Genomic_DNA"/>
</dbReference>
<proteinExistence type="inferred from homology"/>
<accession>A0ABW2I4W5</accession>
<sequence length="235" mass="25241">MTAMLEATGLTAGYGPISVLEDLEIHVDEGEIVVVLGANGAGKTTTLRALSGLIGSKGRVRFGGVDISRSKPDARAKMGLGHIPEGRGTFPFLSVEDNLRMGGHLLKGRERHAFDTWFELFPILAERRKQAAGSLSGGEQQMLAVARALMNRPKMLLLDEPSMGLAPMVTASLFQKIEAINQQFGTSMLIVEQNANLSLKIATRGYVLESGRVVLHGKAADLLDDDGIRRAYLGS</sequence>
<evidence type="ECO:0000256" key="4">
    <source>
        <dbReference type="ARBA" id="ARBA00022840"/>
    </source>
</evidence>
<evidence type="ECO:0000313" key="7">
    <source>
        <dbReference type="EMBL" id="MFC7279885.1"/>
    </source>
</evidence>
<dbReference type="InterPro" id="IPR003439">
    <property type="entry name" value="ABC_transporter-like_ATP-bd"/>
</dbReference>
<organism evidence="7 8">
    <name type="scientific">Paractinoplanes rhizophilus</name>
    <dbReference type="NCBI Taxonomy" id="1416877"/>
    <lineage>
        <taxon>Bacteria</taxon>
        <taxon>Bacillati</taxon>
        <taxon>Actinomycetota</taxon>
        <taxon>Actinomycetes</taxon>
        <taxon>Micromonosporales</taxon>
        <taxon>Micromonosporaceae</taxon>
        <taxon>Paractinoplanes</taxon>
    </lineage>
</organism>
<dbReference type="PROSITE" id="PS50893">
    <property type="entry name" value="ABC_TRANSPORTER_2"/>
    <property type="match status" value="1"/>
</dbReference>
<evidence type="ECO:0000256" key="2">
    <source>
        <dbReference type="ARBA" id="ARBA00022448"/>
    </source>
</evidence>
<comment type="similarity">
    <text evidence="1">Belongs to the ABC transporter superfamily.</text>
</comment>
<gene>
    <name evidence="7" type="ORF">ACFQS1_38510</name>
</gene>
<feature type="domain" description="ABC transporter" evidence="6">
    <location>
        <begin position="5"/>
        <end position="235"/>
    </location>
</feature>
<protein>
    <submittedName>
        <fullName evidence="7">ABC transporter ATP-binding protein</fullName>
    </submittedName>
</protein>
<name>A0ABW2I4W5_9ACTN</name>
<reference evidence="8" key="1">
    <citation type="journal article" date="2019" name="Int. J. Syst. Evol. Microbiol.">
        <title>The Global Catalogue of Microorganisms (GCM) 10K type strain sequencing project: providing services to taxonomists for standard genome sequencing and annotation.</title>
        <authorList>
            <consortium name="The Broad Institute Genomics Platform"/>
            <consortium name="The Broad Institute Genome Sequencing Center for Infectious Disease"/>
            <person name="Wu L."/>
            <person name="Ma J."/>
        </authorList>
    </citation>
    <scope>NUCLEOTIDE SEQUENCE [LARGE SCALE GENOMIC DNA]</scope>
    <source>
        <strain evidence="8">XZYJT-10</strain>
    </source>
</reference>